<dbReference type="GO" id="GO:0005829">
    <property type="term" value="C:cytosol"/>
    <property type="evidence" value="ECO:0007669"/>
    <property type="project" value="TreeGrafter"/>
</dbReference>
<keyword evidence="4" id="KW-0067">ATP-binding</keyword>
<dbReference type="AlphaFoldDB" id="A0A447RY55"/>
<dbReference type="InterPro" id="IPR002303">
    <property type="entry name" value="Valyl-tRNA_ligase"/>
</dbReference>
<protein>
    <recommendedName>
        <fullName evidence="1">valine--tRNA ligase</fullName>
        <ecNumber evidence="1">6.1.1.9</ecNumber>
    </recommendedName>
    <alternativeName>
        <fullName evidence="7">Valyl-tRNA synthetase</fullName>
    </alternativeName>
</protein>
<evidence type="ECO:0000256" key="4">
    <source>
        <dbReference type="ARBA" id="ARBA00022840"/>
    </source>
</evidence>
<organism evidence="10 11">
    <name type="scientific">Klebsiella pneumoniae</name>
    <dbReference type="NCBI Taxonomy" id="573"/>
    <lineage>
        <taxon>Bacteria</taxon>
        <taxon>Pseudomonadati</taxon>
        <taxon>Pseudomonadota</taxon>
        <taxon>Gammaproteobacteria</taxon>
        <taxon>Enterobacterales</taxon>
        <taxon>Enterobacteriaceae</taxon>
        <taxon>Klebsiella/Raoultella group</taxon>
        <taxon>Klebsiella</taxon>
        <taxon>Klebsiella pneumoniae complex</taxon>
    </lineage>
</organism>
<feature type="region of interest" description="Disordered" evidence="8">
    <location>
        <begin position="27"/>
        <end position="46"/>
    </location>
</feature>
<evidence type="ECO:0000256" key="8">
    <source>
        <dbReference type="SAM" id="MobiDB-lite"/>
    </source>
</evidence>
<evidence type="ECO:0000256" key="3">
    <source>
        <dbReference type="ARBA" id="ARBA00022741"/>
    </source>
</evidence>
<evidence type="ECO:0000259" key="9">
    <source>
        <dbReference type="Pfam" id="PF00133"/>
    </source>
</evidence>
<evidence type="ECO:0000313" key="10">
    <source>
        <dbReference type="EMBL" id="VEB04756.1"/>
    </source>
</evidence>
<evidence type="ECO:0000256" key="5">
    <source>
        <dbReference type="ARBA" id="ARBA00022917"/>
    </source>
</evidence>
<dbReference type="InterPro" id="IPR014729">
    <property type="entry name" value="Rossmann-like_a/b/a_fold"/>
</dbReference>
<keyword evidence="3" id="KW-0547">Nucleotide-binding</keyword>
<dbReference type="GO" id="GO:0006438">
    <property type="term" value="P:valyl-tRNA aminoacylation"/>
    <property type="evidence" value="ECO:0007669"/>
    <property type="project" value="InterPro"/>
</dbReference>
<gene>
    <name evidence="10" type="primary">valS_3</name>
    <name evidence="10" type="ORF">NCTC13635_04690</name>
</gene>
<proteinExistence type="predicted"/>
<dbReference type="PANTHER" id="PTHR11946">
    <property type="entry name" value="VALYL-TRNA SYNTHETASES"/>
    <property type="match status" value="1"/>
</dbReference>
<keyword evidence="6 10" id="KW-0030">Aminoacyl-tRNA synthetase</keyword>
<name>A0A447RY55_KLEPN</name>
<evidence type="ECO:0000313" key="11">
    <source>
        <dbReference type="Proteomes" id="UP000282433"/>
    </source>
</evidence>
<reference evidence="10 11" key="1">
    <citation type="submission" date="2018-12" db="EMBL/GenBank/DDBJ databases">
        <authorList>
            <consortium name="Pathogen Informatics"/>
        </authorList>
    </citation>
    <scope>NUCLEOTIDE SEQUENCE [LARGE SCALE GENOMIC DNA]</scope>
    <source>
        <strain evidence="10 11">NCTC13635</strain>
    </source>
</reference>
<dbReference type="EMBL" id="LR134162">
    <property type="protein sequence ID" value="VEB04756.1"/>
    <property type="molecule type" value="Genomic_DNA"/>
</dbReference>
<dbReference type="EC" id="6.1.1.9" evidence="1"/>
<dbReference type="Gene3D" id="3.40.50.620">
    <property type="entry name" value="HUPs"/>
    <property type="match status" value="1"/>
</dbReference>
<evidence type="ECO:0000256" key="1">
    <source>
        <dbReference type="ARBA" id="ARBA00013169"/>
    </source>
</evidence>
<accession>A0A447RY55</accession>
<evidence type="ECO:0000256" key="7">
    <source>
        <dbReference type="ARBA" id="ARBA00029936"/>
    </source>
</evidence>
<dbReference type="GO" id="GO:0004832">
    <property type="term" value="F:valine-tRNA ligase activity"/>
    <property type="evidence" value="ECO:0007669"/>
    <property type="project" value="UniProtKB-EC"/>
</dbReference>
<keyword evidence="5" id="KW-0648">Protein biosynthesis</keyword>
<dbReference type="PANTHER" id="PTHR11946:SF93">
    <property type="entry name" value="VALINE--TRNA LIGASE, CHLOROPLASTIC_MITOCHONDRIAL 2"/>
    <property type="match status" value="1"/>
</dbReference>
<evidence type="ECO:0000256" key="2">
    <source>
        <dbReference type="ARBA" id="ARBA00022598"/>
    </source>
</evidence>
<evidence type="ECO:0000256" key="6">
    <source>
        <dbReference type="ARBA" id="ARBA00023146"/>
    </source>
</evidence>
<dbReference type="InterPro" id="IPR002300">
    <property type="entry name" value="aa-tRNA-synth_Ia"/>
</dbReference>
<dbReference type="SUPFAM" id="SSF52374">
    <property type="entry name" value="Nucleotidylyl transferase"/>
    <property type="match status" value="1"/>
</dbReference>
<sequence>MHFIKDENGKPQVPFKTVYMTGLIRDDEGQKMSKSKGNVIDPLDIG</sequence>
<dbReference type="GO" id="GO:0005524">
    <property type="term" value="F:ATP binding"/>
    <property type="evidence" value="ECO:0007669"/>
    <property type="project" value="UniProtKB-KW"/>
</dbReference>
<keyword evidence="2 10" id="KW-0436">Ligase</keyword>
<dbReference type="Proteomes" id="UP000282433">
    <property type="component" value="Chromosome"/>
</dbReference>
<dbReference type="Pfam" id="PF00133">
    <property type="entry name" value="tRNA-synt_1"/>
    <property type="match status" value="1"/>
</dbReference>
<feature type="domain" description="Aminoacyl-tRNA synthetase class Ia" evidence="9">
    <location>
        <begin position="12"/>
        <end position="45"/>
    </location>
</feature>